<keyword evidence="1" id="KW-1133">Transmembrane helix</keyword>
<dbReference type="Pfam" id="PF05137">
    <property type="entry name" value="PilN"/>
    <property type="match status" value="1"/>
</dbReference>
<dbReference type="PANTHER" id="PTHR40278">
    <property type="entry name" value="DNA UTILIZATION PROTEIN HOFN"/>
    <property type="match status" value="1"/>
</dbReference>
<keyword evidence="1" id="KW-0812">Transmembrane</keyword>
<dbReference type="AlphaFoldDB" id="A0A1F5NUV2"/>
<dbReference type="InterPro" id="IPR007813">
    <property type="entry name" value="PilN"/>
</dbReference>
<dbReference type="STRING" id="1817822.A2826_02195"/>
<dbReference type="EMBL" id="MFEI01000008">
    <property type="protein sequence ID" value="OGE81344.1"/>
    <property type="molecule type" value="Genomic_DNA"/>
</dbReference>
<sequence length="209" mass="24443">MKKYINLLPKEAQNEIRYERLSSRLLNMSLWIVISLVVMIVLMMATRIYLKSESSRVSDLIIFQKELVSQEENQALKKELTEFNTHLSNLIQFEESHAYWSEVLIELARITPSGIAIDALTATRDDKKMTIIGFAQTRDSVLQFRKNLLDSDFFEDVNFPLSNLIKPTDVAFRYTFFVDQDELLKERISDSSIRLEPEEEIIQIEDQEN</sequence>
<comment type="caution">
    <text evidence="2">The sequence shown here is derived from an EMBL/GenBank/DDBJ whole genome shotgun (WGS) entry which is preliminary data.</text>
</comment>
<evidence type="ECO:0008006" key="4">
    <source>
        <dbReference type="Google" id="ProtNLM"/>
    </source>
</evidence>
<accession>A0A1F5NUV2</accession>
<reference evidence="2 3" key="1">
    <citation type="journal article" date="2016" name="Nat. Commun.">
        <title>Thousands of microbial genomes shed light on interconnected biogeochemical processes in an aquifer system.</title>
        <authorList>
            <person name="Anantharaman K."/>
            <person name="Brown C.T."/>
            <person name="Hug L.A."/>
            <person name="Sharon I."/>
            <person name="Castelle C.J."/>
            <person name="Probst A.J."/>
            <person name="Thomas B.C."/>
            <person name="Singh A."/>
            <person name="Wilkins M.J."/>
            <person name="Karaoz U."/>
            <person name="Brodie E.L."/>
            <person name="Williams K.H."/>
            <person name="Hubbard S.S."/>
            <person name="Banfield J.F."/>
        </authorList>
    </citation>
    <scope>NUCLEOTIDE SEQUENCE [LARGE SCALE GENOMIC DNA]</scope>
</reference>
<proteinExistence type="predicted"/>
<name>A0A1F5NUV2_9BACT</name>
<gene>
    <name evidence="2" type="ORF">A2826_02195</name>
</gene>
<keyword evidence="1" id="KW-0472">Membrane</keyword>
<evidence type="ECO:0000313" key="2">
    <source>
        <dbReference type="EMBL" id="OGE81344.1"/>
    </source>
</evidence>
<organism evidence="2 3">
    <name type="scientific">Candidatus Doudnabacteria bacterium RIFCSPHIGHO2_01_FULL_43_23</name>
    <dbReference type="NCBI Taxonomy" id="1817822"/>
    <lineage>
        <taxon>Bacteria</taxon>
        <taxon>Candidatus Doudnaibacteriota</taxon>
    </lineage>
</organism>
<dbReference type="InterPro" id="IPR052534">
    <property type="entry name" value="Extracell_DNA_Util/SecSys_Comp"/>
</dbReference>
<feature type="transmembrane region" description="Helical" evidence="1">
    <location>
        <begin position="28"/>
        <end position="50"/>
    </location>
</feature>
<evidence type="ECO:0000313" key="3">
    <source>
        <dbReference type="Proteomes" id="UP000177912"/>
    </source>
</evidence>
<dbReference type="PANTHER" id="PTHR40278:SF1">
    <property type="entry name" value="DNA UTILIZATION PROTEIN HOFN"/>
    <property type="match status" value="1"/>
</dbReference>
<dbReference type="Proteomes" id="UP000177912">
    <property type="component" value="Unassembled WGS sequence"/>
</dbReference>
<protein>
    <recommendedName>
        <fullName evidence="4">Fimbrial assembly protein</fullName>
    </recommendedName>
</protein>
<evidence type="ECO:0000256" key="1">
    <source>
        <dbReference type="SAM" id="Phobius"/>
    </source>
</evidence>